<evidence type="ECO:0000259" key="14">
    <source>
        <dbReference type="Pfam" id="PF00593"/>
    </source>
</evidence>
<dbReference type="GO" id="GO:0015344">
    <property type="term" value="F:siderophore uptake transmembrane transporter activity"/>
    <property type="evidence" value="ECO:0007669"/>
    <property type="project" value="TreeGrafter"/>
</dbReference>
<comment type="similarity">
    <text evidence="10 12">Belongs to the TonB-dependent receptor family.</text>
</comment>
<dbReference type="InterPro" id="IPR037066">
    <property type="entry name" value="Plug_dom_sf"/>
</dbReference>
<evidence type="ECO:0000256" key="9">
    <source>
        <dbReference type="ARBA" id="ARBA00023237"/>
    </source>
</evidence>
<evidence type="ECO:0000256" key="11">
    <source>
        <dbReference type="PROSITE-ProRule" id="PRU10143"/>
    </source>
</evidence>
<feature type="signal peptide" evidence="13">
    <location>
        <begin position="1"/>
        <end position="27"/>
    </location>
</feature>
<evidence type="ECO:0000256" key="1">
    <source>
        <dbReference type="ARBA" id="ARBA00004571"/>
    </source>
</evidence>
<dbReference type="InterPro" id="IPR036942">
    <property type="entry name" value="Beta-barrel_TonB_sf"/>
</dbReference>
<dbReference type="Pfam" id="PF00593">
    <property type="entry name" value="TonB_dep_Rec_b-barrel"/>
    <property type="match status" value="1"/>
</dbReference>
<evidence type="ECO:0000259" key="15">
    <source>
        <dbReference type="Pfam" id="PF07715"/>
    </source>
</evidence>
<evidence type="ECO:0000256" key="12">
    <source>
        <dbReference type="RuleBase" id="RU003357"/>
    </source>
</evidence>
<evidence type="ECO:0000256" key="3">
    <source>
        <dbReference type="ARBA" id="ARBA00022452"/>
    </source>
</evidence>
<gene>
    <name evidence="16" type="ORF">CAL65_14745</name>
</gene>
<evidence type="ECO:0000313" key="16">
    <source>
        <dbReference type="EMBL" id="RFA34619.1"/>
    </source>
</evidence>
<evidence type="ECO:0000256" key="7">
    <source>
        <dbReference type="ARBA" id="ARBA00023077"/>
    </source>
</evidence>
<dbReference type="Proteomes" id="UP000256763">
    <property type="component" value="Unassembled WGS sequence"/>
</dbReference>
<evidence type="ECO:0000256" key="10">
    <source>
        <dbReference type="PROSITE-ProRule" id="PRU01360"/>
    </source>
</evidence>
<reference evidence="17" key="1">
    <citation type="submission" date="2017-05" db="EMBL/GenBank/DDBJ databases">
        <authorList>
            <person name="Sharma S."/>
            <person name="Sidhu C."/>
            <person name="Pinnaka A.K."/>
        </authorList>
    </citation>
    <scope>NUCLEOTIDE SEQUENCE [LARGE SCALE GENOMIC DNA]</scope>
    <source>
        <strain evidence="17">AK93</strain>
    </source>
</reference>
<dbReference type="OrthoDB" id="9815954at2"/>
<feature type="short sequence motif" description="TonB box" evidence="11">
    <location>
        <begin position="36"/>
        <end position="42"/>
    </location>
</feature>
<keyword evidence="7 11" id="KW-0798">TonB box</keyword>
<evidence type="ECO:0000256" key="6">
    <source>
        <dbReference type="ARBA" id="ARBA00023065"/>
    </source>
</evidence>
<evidence type="ECO:0000256" key="5">
    <source>
        <dbReference type="ARBA" id="ARBA00022729"/>
    </source>
</evidence>
<evidence type="ECO:0000313" key="17">
    <source>
        <dbReference type="Proteomes" id="UP000256763"/>
    </source>
</evidence>
<accession>A0A3E0WQD5</accession>
<sequence>MALPLRPAGTATIAAIITGFLSISAAAADEVAQLDTLVVTATGGEHRLWGVPAAVTVIEGERLRERPAQDALELVRDAPGVSLGGVGLSGRKTIQLRGMESHQSLILIDGKRLNPSDAVIGHSDYQHGWVAPEAIERIEIVRGPMSSLYGSEALGGVINIITKPIPERWSGSARLLGGAREDGRDGERSQLAVNLGGPLIADTLALGVNASLLRQEDTPQRDNPDLTELEGREMRSGGISLAFTPNAAHTLRLEYQLGDEERWRDTVPGRGAPILHESSYQLDREHAAITHQGRFGTVATQLRAYRSVLEQTNSTDNADIAPTAPQKLTDEVVDGHIRLDLNDHQLTVGGEYRIESLEHEMMRGGEGDVTHQAVFVQDEWHLTETINLTLGLRADRHELFGTEFSPRGYLVYHPTDWVTVKGGYGHGFRAPTLKQISPEYFFQGAHSFSGNPDLKPEYSDSYEFGIEVWQGPLHASVTLFQNDVEDLIVNQCVQNCEALIGKVYEHANVAAARIRGVETELDTELPAGFTLAANYTYLNAEDRDSGTTLANRPRHTAGLRLGWAHRPLGLRTNLRTQYTGKQVVYVGGNDVELPAYTLWHAGVAKDLGSQLTLRVGVENLTDERLTDKSPHYSFPEQGRFYFAASTPASKRPA</sequence>
<keyword evidence="5 13" id="KW-0732">Signal</keyword>
<evidence type="ECO:0000256" key="4">
    <source>
        <dbReference type="ARBA" id="ARBA00022692"/>
    </source>
</evidence>
<dbReference type="AlphaFoldDB" id="A0A3E0WQD5"/>
<evidence type="ECO:0000256" key="8">
    <source>
        <dbReference type="ARBA" id="ARBA00023136"/>
    </source>
</evidence>
<dbReference type="InterPro" id="IPR000531">
    <property type="entry name" value="Beta-barrel_TonB"/>
</dbReference>
<organism evidence="16 17">
    <name type="scientific">Alkalilimnicola ehrlichii</name>
    <dbReference type="NCBI Taxonomy" id="351052"/>
    <lineage>
        <taxon>Bacteria</taxon>
        <taxon>Pseudomonadati</taxon>
        <taxon>Pseudomonadota</taxon>
        <taxon>Gammaproteobacteria</taxon>
        <taxon>Chromatiales</taxon>
        <taxon>Ectothiorhodospiraceae</taxon>
        <taxon>Alkalilimnicola</taxon>
    </lineage>
</organism>
<feature type="chain" id="PRO_5017729432" description="TonB-dependent receptor" evidence="13">
    <location>
        <begin position="28"/>
        <end position="653"/>
    </location>
</feature>
<feature type="domain" description="TonB-dependent receptor-like beta-barrel" evidence="14">
    <location>
        <begin position="238"/>
        <end position="620"/>
    </location>
</feature>
<dbReference type="PROSITE" id="PS00430">
    <property type="entry name" value="TONB_DEPENDENT_REC_1"/>
    <property type="match status" value="1"/>
</dbReference>
<keyword evidence="3 10" id="KW-1134">Transmembrane beta strand</keyword>
<dbReference type="RefSeq" id="WP_116302814.1">
    <property type="nucleotide sequence ID" value="NZ_NFZV01000014.1"/>
</dbReference>
<proteinExistence type="inferred from homology"/>
<keyword evidence="6" id="KW-0406">Ion transport</keyword>
<keyword evidence="2 10" id="KW-0813">Transport</keyword>
<dbReference type="Pfam" id="PF07715">
    <property type="entry name" value="Plug"/>
    <property type="match status" value="1"/>
</dbReference>
<keyword evidence="17" id="KW-1185">Reference proteome</keyword>
<dbReference type="PANTHER" id="PTHR30069:SF53">
    <property type="entry name" value="COLICIN I RECEPTOR-RELATED"/>
    <property type="match status" value="1"/>
</dbReference>
<dbReference type="InterPro" id="IPR012910">
    <property type="entry name" value="Plug_dom"/>
</dbReference>
<comment type="subcellular location">
    <subcellularLocation>
        <location evidence="1 10">Cell outer membrane</location>
        <topology evidence="1 10">Multi-pass membrane protein</topology>
    </subcellularLocation>
</comment>
<dbReference type="InterPro" id="IPR010916">
    <property type="entry name" value="TonB_box_CS"/>
</dbReference>
<evidence type="ECO:0008006" key="18">
    <source>
        <dbReference type="Google" id="ProtNLM"/>
    </source>
</evidence>
<feature type="domain" description="TonB-dependent receptor plug" evidence="15">
    <location>
        <begin position="51"/>
        <end position="157"/>
    </location>
</feature>
<name>A0A3E0WQD5_9GAMM</name>
<dbReference type="EMBL" id="NFZW01000015">
    <property type="protein sequence ID" value="RFA34619.1"/>
    <property type="molecule type" value="Genomic_DNA"/>
</dbReference>
<comment type="caution">
    <text evidence="16">The sequence shown here is derived from an EMBL/GenBank/DDBJ whole genome shotgun (WGS) entry which is preliminary data.</text>
</comment>
<dbReference type="GO" id="GO:0044718">
    <property type="term" value="P:siderophore transmembrane transport"/>
    <property type="evidence" value="ECO:0007669"/>
    <property type="project" value="TreeGrafter"/>
</dbReference>
<protein>
    <recommendedName>
        <fullName evidence="18">TonB-dependent receptor</fullName>
    </recommendedName>
</protein>
<keyword evidence="8 10" id="KW-0472">Membrane</keyword>
<dbReference type="PANTHER" id="PTHR30069">
    <property type="entry name" value="TONB-DEPENDENT OUTER MEMBRANE RECEPTOR"/>
    <property type="match status" value="1"/>
</dbReference>
<dbReference type="CDD" id="cd01347">
    <property type="entry name" value="ligand_gated_channel"/>
    <property type="match status" value="1"/>
</dbReference>
<dbReference type="Gene3D" id="2.40.170.20">
    <property type="entry name" value="TonB-dependent receptor, beta-barrel domain"/>
    <property type="match status" value="1"/>
</dbReference>
<dbReference type="SUPFAM" id="SSF56935">
    <property type="entry name" value="Porins"/>
    <property type="match status" value="1"/>
</dbReference>
<dbReference type="InterPro" id="IPR039426">
    <property type="entry name" value="TonB-dep_rcpt-like"/>
</dbReference>
<dbReference type="GO" id="GO:0009279">
    <property type="term" value="C:cell outer membrane"/>
    <property type="evidence" value="ECO:0007669"/>
    <property type="project" value="UniProtKB-SubCell"/>
</dbReference>
<keyword evidence="4 10" id="KW-0812">Transmembrane</keyword>
<evidence type="ECO:0000256" key="13">
    <source>
        <dbReference type="SAM" id="SignalP"/>
    </source>
</evidence>
<dbReference type="PROSITE" id="PS52016">
    <property type="entry name" value="TONB_DEPENDENT_REC_3"/>
    <property type="match status" value="1"/>
</dbReference>
<dbReference type="Gene3D" id="2.170.130.10">
    <property type="entry name" value="TonB-dependent receptor, plug domain"/>
    <property type="match status" value="1"/>
</dbReference>
<evidence type="ECO:0000256" key="2">
    <source>
        <dbReference type="ARBA" id="ARBA00022448"/>
    </source>
</evidence>
<keyword evidence="9 10" id="KW-0998">Cell outer membrane</keyword>